<dbReference type="Pfam" id="PF13439">
    <property type="entry name" value="Glyco_transf_4"/>
    <property type="match status" value="1"/>
</dbReference>
<sequence length="394" mass="43145">MSAAHQSHPSEPPADELRVALFTGNYNYIKDGVALTLNRLVAFLESRGVPVLVFAPVAETPAFESVGELVAVPSFAIPTRKEYRIATGLPAEQRRRLEAFRPTLFHIAVPDILGYQALKLAELWNVPAVASYHTRYDTYLRFYGLGLFEKLGQRYMRNFYNRVRRVYPPSESMAEIIRSEGQSSHVEVWARGVDSELFSPARRDMAWRRALGIADDEVAVSFAGRLVKEKNTAIYMAVMNLLTARGLKVKPLVIGDGPEMAAMKAGLKNGVFAGFLHGEALARAYASSDIFFFPSESETFGNVTLEAMASGLPAVNAIASGSNSLVVEGETGHLVSARDEAGLADRLAALVTDEALRRRMGAAARARALTFSWDAILSGLLDSYRAVLREADGR</sequence>
<keyword evidence="4" id="KW-1185">Reference proteome</keyword>
<comment type="caution">
    <text evidence="3">The sequence shown here is derived from an EMBL/GenBank/DDBJ whole genome shotgun (WGS) entry which is preliminary data.</text>
</comment>
<dbReference type="PANTHER" id="PTHR45947:SF3">
    <property type="entry name" value="SULFOQUINOVOSYL TRANSFERASE SQD2"/>
    <property type="match status" value="1"/>
</dbReference>
<proteinExistence type="predicted"/>
<evidence type="ECO:0000313" key="3">
    <source>
        <dbReference type="EMBL" id="PZF75529.1"/>
    </source>
</evidence>
<organism evidence="3 4">
    <name type="scientific">Aestuariivirga litoralis</name>
    <dbReference type="NCBI Taxonomy" id="2650924"/>
    <lineage>
        <taxon>Bacteria</taxon>
        <taxon>Pseudomonadati</taxon>
        <taxon>Pseudomonadota</taxon>
        <taxon>Alphaproteobacteria</taxon>
        <taxon>Hyphomicrobiales</taxon>
        <taxon>Aestuariivirgaceae</taxon>
        <taxon>Aestuariivirga</taxon>
    </lineage>
</organism>
<evidence type="ECO:0000259" key="1">
    <source>
        <dbReference type="Pfam" id="PF00534"/>
    </source>
</evidence>
<dbReference type="EMBL" id="QKVK01000009">
    <property type="protein sequence ID" value="PZF75529.1"/>
    <property type="molecule type" value="Genomic_DNA"/>
</dbReference>
<keyword evidence="3" id="KW-0808">Transferase</keyword>
<dbReference type="Pfam" id="PF00534">
    <property type="entry name" value="Glycos_transf_1"/>
    <property type="match status" value="1"/>
</dbReference>
<dbReference type="InterPro" id="IPR050194">
    <property type="entry name" value="Glycosyltransferase_grp1"/>
</dbReference>
<evidence type="ECO:0000259" key="2">
    <source>
        <dbReference type="Pfam" id="PF13439"/>
    </source>
</evidence>
<gene>
    <name evidence="3" type="ORF">DK847_16930</name>
</gene>
<dbReference type="PANTHER" id="PTHR45947">
    <property type="entry name" value="SULFOQUINOVOSYL TRANSFERASE SQD2"/>
    <property type="match status" value="1"/>
</dbReference>
<feature type="domain" description="Glycosyltransferase subfamily 4-like N-terminal" evidence="2">
    <location>
        <begin position="31"/>
        <end position="196"/>
    </location>
</feature>
<dbReference type="AlphaFoldDB" id="A0A2W2BH95"/>
<protein>
    <submittedName>
        <fullName evidence="3">Glycosyltransferase family 1 protein</fullName>
    </submittedName>
</protein>
<dbReference type="GO" id="GO:0016757">
    <property type="term" value="F:glycosyltransferase activity"/>
    <property type="evidence" value="ECO:0007669"/>
    <property type="project" value="InterPro"/>
</dbReference>
<evidence type="ECO:0000313" key="4">
    <source>
        <dbReference type="Proteomes" id="UP000248795"/>
    </source>
</evidence>
<name>A0A2W2BH95_9HYPH</name>
<dbReference type="Gene3D" id="3.40.50.2000">
    <property type="entry name" value="Glycogen Phosphorylase B"/>
    <property type="match status" value="2"/>
</dbReference>
<dbReference type="InterPro" id="IPR001296">
    <property type="entry name" value="Glyco_trans_1"/>
</dbReference>
<feature type="domain" description="Glycosyl transferase family 1" evidence="1">
    <location>
        <begin position="207"/>
        <end position="366"/>
    </location>
</feature>
<dbReference type="Proteomes" id="UP000248795">
    <property type="component" value="Unassembled WGS sequence"/>
</dbReference>
<accession>A0A2W2BH95</accession>
<dbReference type="InterPro" id="IPR028098">
    <property type="entry name" value="Glyco_trans_4-like_N"/>
</dbReference>
<reference evidence="4" key="1">
    <citation type="submission" date="2018-06" db="EMBL/GenBank/DDBJ databases">
        <title>Aestuariibacter litoralis strain KCTC 52945T.</title>
        <authorList>
            <person name="Li X."/>
            <person name="Salam N."/>
            <person name="Li J.-L."/>
            <person name="Chen Y.-M."/>
            <person name="Yang Z.-W."/>
            <person name="Zhang L.-Y."/>
            <person name="Han M.-X."/>
            <person name="Xiao M."/>
            <person name="Li W.-J."/>
        </authorList>
    </citation>
    <scope>NUCLEOTIDE SEQUENCE [LARGE SCALE GENOMIC DNA]</scope>
    <source>
        <strain evidence="4">KCTC 52945</strain>
    </source>
</reference>
<dbReference type="SUPFAM" id="SSF53756">
    <property type="entry name" value="UDP-Glycosyltransferase/glycogen phosphorylase"/>
    <property type="match status" value="1"/>
</dbReference>
<dbReference type="CDD" id="cd03814">
    <property type="entry name" value="GT4-like"/>
    <property type="match status" value="1"/>
</dbReference>